<protein>
    <submittedName>
        <fullName evidence="1">Uncharacterized protein</fullName>
    </submittedName>
</protein>
<dbReference type="Proteomes" id="UP000076584">
    <property type="component" value="Unassembled WGS sequence"/>
</dbReference>
<proteinExistence type="predicted"/>
<keyword evidence="2" id="KW-1185">Reference proteome</keyword>
<name>A0A166QWE1_COLIC</name>
<dbReference type="AlphaFoldDB" id="A0A166QWE1"/>
<evidence type="ECO:0000313" key="1">
    <source>
        <dbReference type="EMBL" id="KZL68436.1"/>
    </source>
</evidence>
<gene>
    <name evidence="1" type="ORF">CI238_00177</name>
</gene>
<evidence type="ECO:0000313" key="2">
    <source>
        <dbReference type="Proteomes" id="UP000076584"/>
    </source>
</evidence>
<sequence length="235" mass="25357">LISTSPTPVHAAIYFLVVFSERHTHLTMRTALGVRPASFRVLLRSIWPSNVFLGNVVEKLVTSKPFSDWSIWATSNRVVSAGRVFKMLPPDVCSLKRASLWFAVAFGMEGAVTGPGSGALPSLAALASSALRRRSSLSASILALMRRFASRSSCFSWRFLAASLICSLRCNSSLASWVSLVAFMRIFSLRLASSLSKTACFAFFSLSCSRSSASLAFFCSSVKGAISSVDSEKSV</sequence>
<comment type="caution">
    <text evidence="1">The sequence shown here is derived from an EMBL/GenBank/DDBJ whole genome shotgun (WGS) entry which is preliminary data.</text>
</comment>
<feature type="non-terminal residue" evidence="1">
    <location>
        <position position="1"/>
    </location>
</feature>
<reference evidence="1 2" key="1">
    <citation type="submission" date="2015-06" db="EMBL/GenBank/DDBJ databases">
        <title>Survival trade-offs in plant roots during colonization by closely related pathogenic and mutualistic fungi.</title>
        <authorList>
            <person name="Hacquard S."/>
            <person name="Kracher B."/>
            <person name="Hiruma K."/>
            <person name="Weinman A."/>
            <person name="Muench P."/>
            <person name="Garrido Oter R."/>
            <person name="Ver Loren van Themaat E."/>
            <person name="Dallerey J.-F."/>
            <person name="Damm U."/>
            <person name="Henrissat B."/>
            <person name="Lespinet O."/>
            <person name="Thon M."/>
            <person name="Kemen E."/>
            <person name="McHardy A.C."/>
            <person name="Schulze-Lefert P."/>
            <person name="O'Connell R.J."/>
        </authorList>
    </citation>
    <scope>NUCLEOTIDE SEQUENCE [LARGE SCALE GENOMIC DNA]</scope>
    <source>
        <strain evidence="1 2">MAFF 238704</strain>
    </source>
</reference>
<dbReference type="EMBL" id="LFIW01002504">
    <property type="protein sequence ID" value="KZL68436.1"/>
    <property type="molecule type" value="Genomic_DNA"/>
</dbReference>
<organism evidence="1 2">
    <name type="scientific">Colletotrichum incanum</name>
    <name type="common">Soybean anthracnose fungus</name>
    <dbReference type="NCBI Taxonomy" id="1573173"/>
    <lineage>
        <taxon>Eukaryota</taxon>
        <taxon>Fungi</taxon>
        <taxon>Dikarya</taxon>
        <taxon>Ascomycota</taxon>
        <taxon>Pezizomycotina</taxon>
        <taxon>Sordariomycetes</taxon>
        <taxon>Hypocreomycetidae</taxon>
        <taxon>Glomerellales</taxon>
        <taxon>Glomerellaceae</taxon>
        <taxon>Colletotrichum</taxon>
        <taxon>Colletotrichum spaethianum species complex</taxon>
    </lineage>
</organism>
<accession>A0A166QWE1</accession>